<reference evidence="10" key="1">
    <citation type="submission" date="2022-12" db="EMBL/GenBank/DDBJ databases">
        <title>Draft genome assemblies for two species of Escallonia (Escalloniales).</title>
        <authorList>
            <person name="Chanderbali A."/>
            <person name="Dervinis C."/>
            <person name="Anghel I."/>
            <person name="Soltis D."/>
            <person name="Soltis P."/>
            <person name="Zapata F."/>
        </authorList>
    </citation>
    <scope>NUCLEOTIDE SEQUENCE</scope>
    <source>
        <strain evidence="10">UCBG64.0493</strain>
        <tissue evidence="10">Leaf</tissue>
    </source>
</reference>
<evidence type="ECO:0000256" key="2">
    <source>
        <dbReference type="ARBA" id="ARBA00022745"/>
    </source>
</evidence>
<dbReference type="InterPro" id="IPR016177">
    <property type="entry name" value="DNA-bd_dom_sf"/>
</dbReference>
<dbReference type="GO" id="GO:0005634">
    <property type="term" value="C:nucleus"/>
    <property type="evidence" value="ECO:0007669"/>
    <property type="project" value="UniProtKB-SubCell"/>
</dbReference>
<dbReference type="EMBL" id="JAVXUP010000325">
    <property type="protein sequence ID" value="KAK3030871.1"/>
    <property type="molecule type" value="Genomic_DNA"/>
</dbReference>
<evidence type="ECO:0000313" key="10">
    <source>
        <dbReference type="EMBL" id="KAK3030871.1"/>
    </source>
</evidence>
<evidence type="ECO:0000256" key="8">
    <source>
        <dbReference type="ARBA" id="ARBA00023242"/>
    </source>
</evidence>
<evidence type="ECO:0000256" key="3">
    <source>
        <dbReference type="ARBA" id="ARBA00022821"/>
    </source>
</evidence>
<keyword evidence="7" id="KW-0804">Transcription</keyword>
<evidence type="ECO:0000256" key="7">
    <source>
        <dbReference type="ARBA" id="ARBA00023163"/>
    </source>
</evidence>
<dbReference type="InterPro" id="IPR044808">
    <property type="entry name" value="ERF_plant"/>
</dbReference>
<dbReference type="PROSITE" id="PS51032">
    <property type="entry name" value="AP2_ERF"/>
    <property type="match status" value="1"/>
</dbReference>
<dbReference type="GO" id="GO:0000976">
    <property type="term" value="F:transcription cis-regulatory region binding"/>
    <property type="evidence" value="ECO:0007669"/>
    <property type="project" value="UniProtKB-ARBA"/>
</dbReference>
<keyword evidence="5" id="KW-0238">DNA-binding</keyword>
<keyword evidence="2" id="KW-0936">Ethylene signaling pathway</keyword>
<dbReference type="GO" id="GO:0006952">
    <property type="term" value="P:defense response"/>
    <property type="evidence" value="ECO:0007669"/>
    <property type="project" value="UniProtKB-KW"/>
</dbReference>
<dbReference type="FunFam" id="3.30.730.10:FF:000001">
    <property type="entry name" value="Ethylene-responsive transcription factor 2"/>
    <property type="match status" value="1"/>
</dbReference>
<evidence type="ECO:0000256" key="1">
    <source>
        <dbReference type="ARBA" id="ARBA00004123"/>
    </source>
</evidence>
<dbReference type="SUPFAM" id="SSF54171">
    <property type="entry name" value="DNA-binding domain"/>
    <property type="match status" value="1"/>
</dbReference>
<dbReference type="SMART" id="SM00380">
    <property type="entry name" value="AP2"/>
    <property type="match status" value="1"/>
</dbReference>
<dbReference type="PANTHER" id="PTHR31190:SF499">
    <property type="entry name" value="ETHYLENE-RESPONSIVE TRANSCRIPTION FACTOR ERF105"/>
    <property type="match status" value="1"/>
</dbReference>
<keyword evidence="6" id="KW-0010">Activator</keyword>
<evidence type="ECO:0000256" key="4">
    <source>
        <dbReference type="ARBA" id="ARBA00023015"/>
    </source>
</evidence>
<evidence type="ECO:0000256" key="5">
    <source>
        <dbReference type="ARBA" id="ARBA00023125"/>
    </source>
</evidence>
<dbReference type="Pfam" id="PF00847">
    <property type="entry name" value="AP2"/>
    <property type="match status" value="1"/>
</dbReference>
<dbReference type="InterPro" id="IPR001471">
    <property type="entry name" value="AP2/ERF_dom"/>
</dbReference>
<accession>A0AA89BG72</accession>
<dbReference type="CDD" id="cd00018">
    <property type="entry name" value="AP2"/>
    <property type="match status" value="1"/>
</dbReference>
<keyword evidence="4" id="KW-0805">Transcription regulation</keyword>
<gene>
    <name evidence="10" type="ORF">RJ639_037328</name>
</gene>
<protein>
    <recommendedName>
        <fullName evidence="9">AP2/ERF domain-containing protein</fullName>
    </recommendedName>
</protein>
<organism evidence="10 11">
    <name type="scientific">Escallonia herrerae</name>
    <dbReference type="NCBI Taxonomy" id="1293975"/>
    <lineage>
        <taxon>Eukaryota</taxon>
        <taxon>Viridiplantae</taxon>
        <taxon>Streptophyta</taxon>
        <taxon>Embryophyta</taxon>
        <taxon>Tracheophyta</taxon>
        <taxon>Spermatophyta</taxon>
        <taxon>Magnoliopsida</taxon>
        <taxon>eudicotyledons</taxon>
        <taxon>Gunneridae</taxon>
        <taxon>Pentapetalae</taxon>
        <taxon>asterids</taxon>
        <taxon>campanulids</taxon>
        <taxon>Escalloniales</taxon>
        <taxon>Escalloniaceae</taxon>
        <taxon>Escallonia</taxon>
    </lineage>
</organism>
<dbReference type="PRINTS" id="PR00367">
    <property type="entry name" value="ETHRSPELEMNT"/>
</dbReference>
<dbReference type="GO" id="GO:0003700">
    <property type="term" value="F:DNA-binding transcription factor activity"/>
    <property type="evidence" value="ECO:0007669"/>
    <property type="project" value="InterPro"/>
</dbReference>
<dbReference type="Proteomes" id="UP001188597">
    <property type="component" value="Unassembled WGS sequence"/>
</dbReference>
<dbReference type="InterPro" id="IPR036955">
    <property type="entry name" value="AP2/ERF_dom_sf"/>
</dbReference>
<sequence>MLTSRNIRRMFPSFKLTDSLLPSDLKGLNPVWTFWPILAFDPIAHEWRGLGPQIHEAEFEEADGQGVNVWDAIDVGAKDAKLIDKDVQPQIRSLCSPCCTSPVSNIQSALSSDSSPSESDSTSLLWNTIHSDSPTSNSIYSTLELNFPDYEAKPKITHFPDLTPTLSDQHKKQGIRRPEMVFNPKAVGRHYRGVRRRPWGKFAVEIRDPERKGYRLWLGTYDTDVEAARAYNGAAFKMRGSKEILNFPLDAGNTSWLEIGDRQPAFTFKDVSEEIETKYTQKSEQKHSRQSYNSSTPNMLLYGNKTKIAVIIKARTVESTLQASVWTALSKLSSAADARFTSTCSGCESFSWLQA</sequence>
<name>A0AA89BG72_9ASTE</name>
<evidence type="ECO:0000259" key="9">
    <source>
        <dbReference type="PROSITE" id="PS51032"/>
    </source>
</evidence>
<evidence type="ECO:0000256" key="6">
    <source>
        <dbReference type="ARBA" id="ARBA00023159"/>
    </source>
</evidence>
<keyword evidence="3" id="KW-0611">Plant defense</keyword>
<feature type="domain" description="AP2/ERF" evidence="9">
    <location>
        <begin position="190"/>
        <end position="248"/>
    </location>
</feature>
<comment type="subcellular location">
    <subcellularLocation>
        <location evidence="1">Nucleus</location>
    </subcellularLocation>
</comment>
<dbReference type="Gene3D" id="3.30.730.10">
    <property type="entry name" value="AP2/ERF domain"/>
    <property type="match status" value="1"/>
</dbReference>
<evidence type="ECO:0000313" key="11">
    <source>
        <dbReference type="Proteomes" id="UP001188597"/>
    </source>
</evidence>
<dbReference type="GO" id="GO:0009873">
    <property type="term" value="P:ethylene-activated signaling pathway"/>
    <property type="evidence" value="ECO:0007669"/>
    <property type="project" value="UniProtKB-KW"/>
</dbReference>
<comment type="caution">
    <text evidence="10">The sequence shown here is derived from an EMBL/GenBank/DDBJ whole genome shotgun (WGS) entry which is preliminary data.</text>
</comment>
<dbReference type="PANTHER" id="PTHR31190">
    <property type="entry name" value="DNA-BINDING DOMAIN"/>
    <property type="match status" value="1"/>
</dbReference>
<dbReference type="AlphaFoldDB" id="A0AA89BG72"/>
<keyword evidence="11" id="KW-1185">Reference proteome</keyword>
<proteinExistence type="predicted"/>
<keyword evidence="8" id="KW-0539">Nucleus</keyword>